<dbReference type="InterPro" id="IPR009617">
    <property type="entry name" value="Seipin"/>
</dbReference>
<evidence type="ECO:0000256" key="3">
    <source>
        <dbReference type="ARBA" id="ARBA00022692"/>
    </source>
</evidence>
<keyword evidence="11" id="KW-1185">Reference proteome</keyword>
<evidence type="ECO:0000313" key="11">
    <source>
        <dbReference type="Proteomes" id="UP000694620"/>
    </source>
</evidence>
<dbReference type="PANTHER" id="PTHR21212:SF0">
    <property type="entry name" value="SEIPIN"/>
    <property type="match status" value="1"/>
</dbReference>
<dbReference type="GO" id="GO:0006629">
    <property type="term" value="P:lipid metabolic process"/>
    <property type="evidence" value="ECO:0007669"/>
    <property type="project" value="UniProtKB-KW"/>
</dbReference>
<dbReference type="AlphaFoldDB" id="A0A8C4SEX0"/>
<sequence>MGSGVTPALLWLQETASLSLIRVRRTLLQAAILVCVLVLLLWVSVFLYGSFYYSYMPTVSYTTPVHYAYRTDCEISRSDLCSFPFANISLIKNGGDKVMIYGQPYRISLELEMPESPVNQDLGMFMVKISCYTNGGQVISSTSRSSFIPRGTRSHLAMLHYKSNLLQTLDTLVFSPFLLSGMSEQKQIVEVELFSDYRENSYVSTTGVLLEIQTRRIQIYSAQLRIHAHFTGVRYLLYNFPVTSAVIGVASNFIFLTVIVLFSYLQFMWGGIWPLEQRRAQMSTAERLQQQQRRGDDRHRTEPSRNRTRVCEIGTSEAASQLDEGCLEPSIQDQVNEAEKTDAENEDVPETISSLIESHNMNDHENDSSAIESSSEEPPVMLDSSLLEEENEESPTYTTDTMQIPAPESSLLRHRHGPCMSS</sequence>
<name>A0A8C4SEX0_ERPCA</name>
<reference evidence="10" key="1">
    <citation type="submission" date="2021-06" db="EMBL/GenBank/DDBJ databases">
        <authorList>
            <consortium name="Wellcome Sanger Institute Data Sharing"/>
        </authorList>
    </citation>
    <scope>NUCLEOTIDE SEQUENCE [LARGE SCALE GENOMIC DNA]</scope>
</reference>
<dbReference type="GO" id="GO:0005789">
    <property type="term" value="C:endoplasmic reticulum membrane"/>
    <property type="evidence" value="ECO:0007669"/>
    <property type="project" value="UniProtKB-SubCell"/>
</dbReference>
<feature type="compositionally biased region" description="Basic residues" evidence="8">
    <location>
        <begin position="412"/>
        <end position="422"/>
    </location>
</feature>
<evidence type="ECO:0000256" key="1">
    <source>
        <dbReference type="ARBA" id="ARBA00004477"/>
    </source>
</evidence>
<evidence type="ECO:0000256" key="5">
    <source>
        <dbReference type="ARBA" id="ARBA00022989"/>
    </source>
</evidence>
<keyword evidence="7 9" id="KW-0472">Membrane</keyword>
<feature type="transmembrane region" description="Helical" evidence="9">
    <location>
        <begin position="27"/>
        <end position="51"/>
    </location>
</feature>
<reference evidence="10" key="2">
    <citation type="submission" date="2025-08" db="UniProtKB">
        <authorList>
            <consortium name="Ensembl"/>
        </authorList>
    </citation>
    <scope>IDENTIFICATION</scope>
</reference>
<dbReference type="GeneTree" id="ENSGT00390000011639"/>
<evidence type="ECO:0000256" key="7">
    <source>
        <dbReference type="ARBA" id="ARBA00023136"/>
    </source>
</evidence>
<evidence type="ECO:0000256" key="8">
    <source>
        <dbReference type="SAM" id="MobiDB-lite"/>
    </source>
</evidence>
<feature type="transmembrane region" description="Helical" evidence="9">
    <location>
        <begin position="245"/>
        <end position="269"/>
    </location>
</feature>
<dbReference type="Ensembl" id="ENSECRT00000015924.1">
    <property type="protein sequence ID" value="ENSECRP00000015647.1"/>
    <property type="gene ID" value="ENSECRG00000010443.1"/>
</dbReference>
<keyword evidence="6" id="KW-0443">Lipid metabolism</keyword>
<evidence type="ECO:0000313" key="10">
    <source>
        <dbReference type="Ensembl" id="ENSECRP00000015647.1"/>
    </source>
</evidence>
<reference evidence="10" key="3">
    <citation type="submission" date="2025-09" db="UniProtKB">
        <authorList>
            <consortium name="Ensembl"/>
        </authorList>
    </citation>
    <scope>IDENTIFICATION</scope>
</reference>
<proteinExistence type="predicted"/>
<dbReference type="PANTHER" id="PTHR21212">
    <property type="entry name" value="BERNARDINELLI-SEIP CONGENITAL LIPODYSTROPHY 2 HOMOLOG BSCL2 PROTEIN"/>
    <property type="match status" value="1"/>
</dbReference>
<dbReference type="GO" id="GO:0140042">
    <property type="term" value="P:lipid droplet formation"/>
    <property type="evidence" value="ECO:0007669"/>
    <property type="project" value="UniProtKB-ARBA"/>
</dbReference>
<feature type="region of interest" description="Disordered" evidence="8">
    <location>
        <begin position="359"/>
        <end position="422"/>
    </location>
</feature>
<organism evidence="10 11">
    <name type="scientific">Erpetoichthys calabaricus</name>
    <name type="common">Rope fish</name>
    <name type="synonym">Calamoichthys calabaricus</name>
    <dbReference type="NCBI Taxonomy" id="27687"/>
    <lineage>
        <taxon>Eukaryota</taxon>
        <taxon>Metazoa</taxon>
        <taxon>Chordata</taxon>
        <taxon>Craniata</taxon>
        <taxon>Vertebrata</taxon>
        <taxon>Euteleostomi</taxon>
        <taxon>Actinopterygii</taxon>
        <taxon>Polypteriformes</taxon>
        <taxon>Polypteridae</taxon>
        <taxon>Erpetoichthys</taxon>
    </lineage>
</organism>
<evidence type="ECO:0000256" key="6">
    <source>
        <dbReference type="ARBA" id="ARBA00023098"/>
    </source>
</evidence>
<feature type="compositionally biased region" description="Low complexity" evidence="8">
    <location>
        <begin position="368"/>
        <end position="385"/>
    </location>
</feature>
<dbReference type="CDD" id="cd23995">
    <property type="entry name" value="Seipin_BSCL2_like"/>
    <property type="match status" value="1"/>
</dbReference>
<keyword evidence="3 9" id="KW-0812">Transmembrane</keyword>
<gene>
    <name evidence="10" type="primary">BSCL2</name>
    <name evidence="10" type="synonym">bscl2</name>
</gene>
<protein>
    <recommendedName>
        <fullName evidence="2">Seipin</fullName>
    </recommendedName>
</protein>
<dbReference type="Pfam" id="PF06775">
    <property type="entry name" value="Seipin"/>
    <property type="match status" value="1"/>
</dbReference>
<evidence type="ECO:0000256" key="4">
    <source>
        <dbReference type="ARBA" id="ARBA00022824"/>
    </source>
</evidence>
<feature type="compositionally biased region" description="Basic and acidic residues" evidence="8">
    <location>
        <begin position="293"/>
        <end position="305"/>
    </location>
</feature>
<evidence type="ECO:0000256" key="2">
    <source>
        <dbReference type="ARBA" id="ARBA00022064"/>
    </source>
</evidence>
<comment type="subcellular location">
    <subcellularLocation>
        <location evidence="1">Endoplasmic reticulum membrane</location>
        <topology evidence="1">Multi-pass membrane protein</topology>
    </subcellularLocation>
</comment>
<evidence type="ECO:0000256" key="9">
    <source>
        <dbReference type="SAM" id="Phobius"/>
    </source>
</evidence>
<feature type="region of interest" description="Disordered" evidence="8">
    <location>
        <begin position="284"/>
        <end position="309"/>
    </location>
</feature>
<accession>A0A8C4SEX0</accession>
<keyword evidence="5 9" id="KW-1133">Transmembrane helix</keyword>
<keyword evidence="4" id="KW-0256">Endoplasmic reticulum</keyword>
<dbReference type="Proteomes" id="UP000694620">
    <property type="component" value="Chromosome 1"/>
</dbReference>